<name>A0A9W6JUH5_9HYPH</name>
<sequence length="378" mass="40667">MRILFLAPLKPPDHLVPSGERTVARLFLKLLGRLGYEVQLASGLRTLTVPPSSVAWDSLRKKAGREVERILAEQTGADPVACVFTYHVYYKAPDLIGPALAETLGVPYVIAEASRAPKRADGLYAEGHRLSEAAIDRADLVLTPTRHDRAMLEALRPSHQRLVDLRPFLDLDEWPLAGAPRPTASSQEIRLITVAMMREGDKLASYRQLADALARVADRPWRLAVVGDGPARGEVEALFAAFGDRVRFLGAVSERPVLSRLLAESDLFIWPGVNEAFGAVYLEAQAHGLPCVAASYGGIPDVISDGKTGRLAPPGDIAALAACFIELIDDPGRRTLMGVAAAHFVANERNLAPAMTAVRQAFIEVGISLPASPSGVPS</sequence>
<accession>A0A9W6JUH5</accession>
<proteinExistence type="predicted"/>
<dbReference type="CDD" id="cd03801">
    <property type="entry name" value="GT4_PimA-like"/>
    <property type="match status" value="1"/>
</dbReference>
<evidence type="ECO:0000313" key="2">
    <source>
        <dbReference type="Proteomes" id="UP001143330"/>
    </source>
</evidence>
<dbReference type="PANTHER" id="PTHR45947">
    <property type="entry name" value="SULFOQUINOVOSYL TRANSFERASE SQD2"/>
    <property type="match status" value="1"/>
</dbReference>
<dbReference type="RefSeq" id="WP_213358428.1">
    <property type="nucleotide sequence ID" value="NZ_BSFM01000012.1"/>
</dbReference>
<dbReference type="AlphaFoldDB" id="A0A9W6JUH5"/>
<dbReference type="Proteomes" id="UP001143330">
    <property type="component" value="Unassembled WGS sequence"/>
</dbReference>
<protein>
    <submittedName>
        <fullName evidence="1">Glycosyl transferase</fullName>
    </submittedName>
</protein>
<reference evidence="1" key="2">
    <citation type="submission" date="2023-01" db="EMBL/GenBank/DDBJ databases">
        <authorList>
            <person name="Sun Q."/>
            <person name="Evtushenko L."/>
        </authorList>
    </citation>
    <scope>NUCLEOTIDE SEQUENCE</scope>
    <source>
        <strain evidence="1">VKM B-2789</strain>
    </source>
</reference>
<reference evidence="1" key="1">
    <citation type="journal article" date="2014" name="Int. J. Syst. Evol. Microbiol.">
        <title>Complete genome sequence of Corynebacterium casei LMG S-19264T (=DSM 44701T), isolated from a smear-ripened cheese.</title>
        <authorList>
            <consortium name="US DOE Joint Genome Institute (JGI-PGF)"/>
            <person name="Walter F."/>
            <person name="Albersmeier A."/>
            <person name="Kalinowski J."/>
            <person name="Ruckert C."/>
        </authorList>
    </citation>
    <scope>NUCLEOTIDE SEQUENCE</scope>
    <source>
        <strain evidence="1">VKM B-2789</strain>
    </source>
</reference>
<evidence type="ECO:0000313" key="1">
    <source>
        <dbReference type="EMBL" id="GLK84120.1"/>
    </source>
</evidence>
<dbReference type="InterPro" id="IPR050194">
    <property type="entry name" value="Glycosyltransferase_grp1"/>
</dbReference>
<keyword evidence="2" id="KW-1185">Reference proteome</keyword>
<dbReference type="EMBL" id="BSFM01000012">
    <property type="protein sequence ID" value="GLK84120.1"/>
    <property type="molecule type" value="Genomic_DNA"/>
</dbReference>
<keyword evidence="1" id="KW-0808">Transferase</keyword>
<dbReference type="Pfam" id="PF13692">
    <property type="entry name" value="Glyco_trans_1_4"/>
    <property type="match status" value="1"/>
</dbReference>
<gene>
    <name evidence="1" type="ORF">GCM10017653_21900</name>
</gene>
<dbReference type="SUPFAM" id="SSF53756">
    <property type="entry name" value="UDP-Glycosyltransferase/glycogen phosphorylase"/>
    <property type="match status" value="1"/>
</dbReference>
<organism evidence="1 2">
    <name type="scientific">Ancylobacter defluvii</name>
    <dbReference type="NCBI Taxonomy" id="1282440"/>
    <lineage>
        <taxon>Bacteria</taxon>
        <taxon>Pseudomonadati</taxon>
        <taxon>Pseudomonadota</taxon>
        <taxon>Alphaproteobacteria</taxon>
        <taxon>Hyphomicrobiales</taxon>
        <taxon>Xanthobacteraceae</taxon>
        <taxon>Ancylobacter</taxon>
    </lineage>
</organism>
<dbReference type="Gene3D" id="3.40.50.2000">
    <property type="entry name" value="Glycogen Phosphorylase B"/>
    <property type="match status" value="2"/>
</dbReference>
<dbReference type="PANTHER" id="PTHR45947:SF3">
    <property type="entry name" value="SULFOQUINOVOSYL TRANSFERASE SQD2"/>
    <property type="match status" value="1"/>
</dbReference>
<comment type="caution">
    <text evidence="1">The sequence shown here is derived from an EMBL/GenBank/DDBJ whole genome shotgun (WGS) entry which is preliminary data.</text>
</comment>
<dbReference type="GO" id="GO:0016757">
    <property type="term" value="F:glycosyltransferase activity"/>
    <property type="evidence" value="ECO:0007669"/>
    <property type="project" value="TreeGrafter"/>
</dbReference>